<keyword evidence="1" id="KW-0812">Transmembrane</keyword>
<reference evidence="3" key="1">
    <citation type="journal article" date="2019" name="Int. J. Syst. Evol. Microbiol.">
        <title>The Global Catalogue of Microorganisms (GCM) 10K type strain sequencing project: providing services to taxonomists for standard genome sequencing and annotation.</title>
        <authorList>
            <consortium name="The Broad Institute Genomics Platform"/>
            <consortium name="The Broad Institute Genome Sequencing Center for Infectious Disease"/>
            <person name="Wu L."/>
            <person name="Ma J."/>
        </authorList>
    </citation>
    <scope>NUCLEOTIDE SEQUENCE [LARGE SCALE GENOMIC DNA]</scope>
    <source>
        <strain evidence="3">JCM 17085</strain>
    </source>
</reference>
<feature type="transmembrane region" description="Helical" evidence="1">
    <location>
        <begin position="171"/>
        <end position="195"/>
    </location>
</feature>
<dbReference type="EMBL" id="BAABCV010000002">
    <property type="protein sequence ID" value="GAA4088791.1"/>
    <property type="molecule type" value="Genomic_DNA"/>
</dbReference>
<sequence length="202" mass="23180">MAVLAILVWLALGIEFYISTIKYMAEGRTFGGAIVQLLSFFTIQNNLLIALSLTLLLLAPASKWGRFFSKPSVLGGLSLYIIIVCVVYQLILRKEHTQHGWFRFCDEVFHSISPPMFVIFWLVFITKDNVPWSKAFTWLIYPFIYFIYIITRGTFTGYYPYSFIDGNKLTYAQIGINFVLLLITFLIIGFGLIGISRLAKRN</sequence>
<feature type="transmembrane region" description="Helical" evidence="1">
    <location>
        <begin position="108"/>
        <end position="126"/>
    </location>
</feature>
<keyword evidence="1" id="KW-0472">Membrane</keyword>
<dbReference type="NCBIfam" id="NF038065">
    <property type="entry name" value="Pr6Pr"/>
    <property type="match status" value="1"/>
</dbReference>
<evidence type="ECO:0000256" key="1">
    <source>
        <dbReference type="SAM" id="Phobius"/>
    </source>
</evidence>
<keyword evidence="3" id="KW-1185">Reference proteome</keyword>
<evidence type="ECO:0000313" key="2">
    <source>
        <dbReference type="EMBL" id="GAA4088791.1"/>
    </source>
</evidence>
<feature type="transmembrane region" description="Helical" evidence="1">
    <location>
        <begin position="37"/>
        <end position="61"/>
    </location>
</feature>
<feature type="transmembrane region" description="Helical" evidence="1">
    <location>
        <begin position="138"/>
        <end position="159"/>
    </location>
</feature>
<dbReference type="InterPro" id="IPR049713">
    <property type="entry name" value="Pr6Pr-like"/>
</dbReference>
<organism evidence="2 3">
    <name type="scientific">Mucilaginibacter panaciglaebae</name>
    <dbReference type="NCBI Taxonomy" id="502331"/>
    <lineage>
        <taxon>Bacteria</taxon>
        <taxon>Pseudomonadati</taxon>
        <taxon>Bacteroidota</taxon>
        <taxon>Sphingobacteriia</taxon>
        <taxon>Sphingobacteriales</taxon>
        <taxon>Sphingobacteriaceae</taxon>
        <taxon>Mucilaginibacter</taxon>
    </lineage>
</organism>
<gene>
    <name evidence="2" type="ORF">GCM10022392_07530</name>
</gene>
<accession>A0ABP7WH19</accession>
<name>A0ABP7WH19_9SPHI</name>
<keyword evidence="1" id="KW-1133">Transmembrane helix</keyword>
<protein>
    <recommendedName>
        <fullName evidence="4">Integral membrane protein</fullName>
    </recommendedName>
</protein>
<comment type="caution">
    <text evidence="2">The sequence shown here is derived from an EMBL/GenBank/DDBJ whole genome shotgun (WGS) entry which is preliminary data.</text>
</comment>
<feature type="transmembrane region" description="Helical" evidence="1">
    <location>
        <begin position="73"/>
        <end position="92"/>
    </location>
</feature>
<evidence type="ECO:0000313" key="3">
    <source>
        <dbReference type="Proteomes" id="UP001500841"/>
    </source>
</evidence>
<dbReference type="Proteomes" id="UP001500841">
    <property type="component" value="Unassembled WGS sequence"/>
</dbReference>
<proteinExistence type="predicted"/>
<evidence type="ECO:0008006" key="4">
    <source>
        <dbReference type="Google" id="ProtNLM"/>
    </source>
</evidence>